<dbReference type="EMBL" id="MIGV01000057">
    <property type="protein sequence ID" value="PPT73402.1"/>
    <property type="molecule type" value="Genomic_DNA"/>
</dbReference>
<evidence type="ECO:0008006" key="4">
    <source>
        <dbReference type="Google" id="ProtNLM"/>
    </source>
</evidence>
<protein>
    <recommendedName>
        <fullName evidence="4">Lipoprotein</fullName>
    </recommendedName>
</protein>
<dbReference type="PROSITE" id="PS51257">
    <property type="entry name" value="PROKAR_LIPOPROTEIN"/>
    <property type="match status" value="1"/>
</dbReference>
<gene>
    <name evidence="2" type="ORF">XaplCFBP3122_20670</name>
</gene>
<feature type="signal peptide" evidence="1">
    <location>
        <begin position="1"/>
        <end position="21"/>
    </location>
</feature>
<sequence length="171" mass="18459">MMKAIWVLGILALSACSNATAAGRLEIRLQNRQAAHTATAGASVSVTMANAGDQPIELPASYVPDVDKGGVLQTNLFKVLQEDGSPVDYRGIYVHNVRGSTPSLVLKPGQSIVRTINLSLSYQIMPGRNYSVGVHPFIRYREQQESKSKTTSADMTSLKTATSNIIEITPR</sequence>
<evidence type="ECO:0000313" key="3">
    <source>
        <dbReference type="Proteomes" id="UP000238270"/>
    </source>
</evidence>
<reference evidence="2 3" key="1">
    <citation type="submission" date="2016-08" db="EMBL/GenBank/DDBJ databases">
        <title>Evolution of the type three secretion system and type three effector repertoires in Xanthomonas.</title>
        <authorList>
            <person name="Merda D."/>
            <person name="Briand M."/>
            <person name="Bosis E."/>
            <person name="Rousseau C."/>
            <person name="Portier P."/>
            <person name="Jacques M.-A."/>
            <person name="Fischer-Le Saux M."/>
        </authorList>
    </citation>
    <scope>NUCLEOTIDE SEQUENCE [LARGE SCALE GENOMIC DNA]</scope>
    <source>
        <strain evidence="2 3">CFBP 3122</strain>
    </source>
</reference>
<accession>A0A2S6YZD5</accession>
<name>A0A2S6YZD5_9XANT</name>
<dbReference type="Proteomes" id="UP000238270">
    <property type="component" value="Unassembled WGS sequence"/>
</dbReference>
<comment type="caution">
    <text evidence="2">The sequence shown here is derived from an EMBL/GenBank/DDBJ whole genome shotgun (WGS) entry which is preliminary data.</text>
</comment>
<dbReference type="Gene3D" id="2.60.40.2970">
    <property type="match status" value="1"/>
</dbReference>
<keyword evidence="1" id="KW-0732">Signal</keyword>
<feature type="chain" id="PRO_5015746427" description="Lipoprotein" evidence="1">
    <location>
        <begin position="22"/>
        <end position="171"/>
    </location>
</feature>
<proteinExistence type="predicted"/>
<dbReference type="AlphaFoldDB" id="A0A2S6YZD5"/>
<organism evidence="2 3">
    <name type="scientific">Xanthomonas arboricola pv. populi</name>
    <dbReference type="NCBI Taxonomy" id="487823"/>
    <lineage>
        <taxon>Bacteria</taxon>
        <taxon>Pseudomonadati</taxon>
        <taxon>Pseudomonadota</taxon>
        <taxon>Gammaproteobacteria</taxon>
        <taxon>Lysobacterales</taxon>
        <taxon>Lysobacteraceae</taxon>
        <taxon>Xanthomonas</taxon>
    </lineage>
</organism>
<evidence type="ECO:0000313" key="2">
    <source>
        <dbReference type="EMBL" id="PPT73402.1"/>
    </source>
</evidence>
<evidence type="ECO:0000256" key="1">
    <source>
        <dbReference type="SAM" id="SignalP"/>
    </source>
</evidence>